<feature type="transmembrane region" description="Helical" evidence="7">
    <location>
        <begin position="6"/>
        <end position="21"/>
    </location>
</feature>
<reference evidence="10" key="1">
    <citation type="submission" date="2016-11" db="EMBL/GenBank/DDBJ databases">
        <authorList>
            <person name="Varghese N."/>
            <person name="Submissions S."/>
        </authorList>
    </citation>
    <scope>NUCLEOTIDE SEQUENCE [LARGE SCALE GENOMIC DNA]</scope>
    <source>
        <strain evidence="10">DSM 27370</strain>
    </source>
</reference>
<evidence type="ECO:0000313" key="10">
    <source>
        <dbReference type="Proteomes" id="UP000184480"/>
    </source>
</evidence>
<gene>
    <name evidence="9" type="ORF">SAMN05444362_11338</name>
</gene>
<dbReference type="STRING" id="1346286.SAMN05444362_11338"/>
<comment type="similarity">
    <text evidence="2">Belongs to the complex I subunit 4 family.</text>
</comment>
<evidence type="ECO:0000256" key="7">
    <source>
        <dbReference type="SAM" id="Phobius"/>
    </source>
</evidence>
<dbReference type="InterPro" id="IPR010227">
    <property type="entry name" value="NADH_Q_OxRdtase_chainM/4"/>
</dbReference>
<dbReference type="EMBL" id="FQUC01000013">
    <property type="protein sequence ID" value="SHF98194.1"/>
    <property type="molecule type" value="Genomic_DNA"/>
</dbReference>
<dbReference type="PANTHER" id="PTHR43507:SF1">
    <property type="entry name" value="NADH-UBIQUINONE OXIDOREDUCTASE CHAIN 4"/>
    <property type="match status" value="1"/>
</dbReference>
<feature type="transmembrane region" description="Helical" evidence="7">
    <location>
        <begin position="103"/>
        <end position="122"/>
    </location>
</feature>
<comment type="subcellular location">
    <subcellularLocation>
        <location evidence="1">Endomembrane system</location>
        <topology evidence="1">Multi-pass membrane protein</topology>
    </subcellularLocation>
    <subcellularLocation>
        <location evidence="6">Membrane</location>
        <topology evidence="6">Multi-pass membrane protein</topology>
    </subcellularLocation>
</comment>
<dbReference type="PANTHER" id="PTHR43507">
    <property type="entry name" value="NADH-UBIQUINONE OXIDOREDUCTASE CHAIN 4"/>
    <property type="match status" value="1"/>
</dbReference>
<dbReference type="RefSeq" id="WP_062181121.1">
    <property type="nucleotide sequence ID" value="NZ_BBXL01000012.1"/>
</dbReference>
<evidence type="ECO:0000256" key="4">
    <source>
        <dbReference type="ARBA" id="ARBA00022989"/>
    </source>
</evidence>
<dbReference type="GO" id="GO:0003954">
    <property type="term" value="F:NADH dehydrogenase activity"/>
    <property type="evidence" value="ECO:0007669"/>
    <property type="project" value="TreeGrafter"/>
</dbReference>
<dbReference type="GO" id="GO:0008137">
    <property type="term" value="F:NADH dehydrogenase (ubiquinone) activity"/>
    <property type="evidence" value="ECO:0007669"/>
    <property type="project" value="InterPro"/>
</dbReference>
<keyword evidence="5 7" id="KW-0472">Membrane</keyword>
<keyword evidence="3 6" id="KW-0812">Transmembrane</keyword>
<evidence type="ECO:0000256" key="5">
    <source>
        <dbReference type="ARBA" id="ARBA00023136"/>
    </source>
</evidence>
<dbReference type="GO" id="GO:0042773">
    <property type="term" value="P:ATP synthesis coupled electron transport"/>
    <property type="evidence" value="ECO:0007669"/>
    <property type="project" value="InterPro"/>
</dbReference>
<feature type="transmembrane region" description="Helical" evidence="7">
    <location>
        <begin position="398"/>
        <end position="417"/>
    </location>
</feature>
<dbReference type="NCBIfam" id="TIGR01972">
    <property type="entry name" value="NDH_I_M"/>
    <property type="match status" value="1"/>
</dbReference>
<dbReference type="AlphaFoldDB" id="A0A1M5G3G2"/>
<dbReference type="Pfam" id="PF00361">
    <property type="entry name" value="Proton_antipo_M"/>
    <property type="match status" value="1"/>
</dbReference>
<evidence type="ECO:0000256" key="1">
    <source>
        <dbReference type="ARBA" id="ARBA00004127"/>
    </source>
</evidence>
<feature type="transmembrane region" description="Helical" evidence="7">
    <location>
        <begin position="28"/>
        <end position="45"/>
    </location>
</feature>
<dbReference type="Proteomes" id="UP000184480">
    <property type="component" value="Unassembled WGS sequence"/>
</dbReference>
<evidence type="ECO:0000256" key="6">
    <source>
        <dbReference type="RuleBase" id="RU000320"/>
    </source>
</evidence>
<feature type="transmembrane region" description="Helical" evidence="7">
    <location>
        <begin position="128"/>
        <end position="148"/>
    </location>
</feature>
<organism evidence="9 10">
    <name type="scientific">Dysgonomonas macrotermitis</name>
    <dbReference type="NCBI Taxonomy" id="1346286"/>
    <lineage>
        <taxon>Bacteria</taxon>
        <taxon>Pseudomonadati</taxon>
        <taxon>Bacteroidota</taxon>
        <taxon>Bacteroidia</taxon>
        <taxon>Bacteroidales</taxon>
        <taxon>Dysgonomonadaceae</taxon>
        <taxon>Dysgonomonas</taxon>
    </lineage>
</organism>
<dbReference type="GO" id="GO:0015990">
    <property type="term" value="P:electron transport coupled proton transport"/>
    <property type="evidence" value="ECO:0007669"/>
    <property type="project" value="TreeGrafter"/>
</dbReference>
<keyword evidence="10" id="KW-1185">Reference proteome</keyword>
<dbReference type="PRINTS" id="PR01437">
    <property type="entry name" value="NUOXDRDTASE4"/>
</dbReference>
<dbReference type="GO" id="GO:0016020">
    <property type="term" value="C:membrane"/>
    <property type="evidence" value="ECO:0007669"/>
    <property type="project" value="UniProtKB-SubCell"/>
</dbReference>
<feature type="transmembrane region" description="Helical" evidence="7">
    <location>
        <begin position="320"/>
        <end position="343"/>
    </location>
</feature>
<feature type="transmembrane region" description="Helical" evidence="7">
    <location>
        <begin position="294"/>
        <end position="314"/>
    </location>
</feature>
<evidence type="ECO:0000256" key="2">
    <source>
        <dbReference type="ARBA" id="ARBA00009025"/>
    </source>
</evidence>
<evidence type="ECO:0000256" key="3">
    <source>
        <dbReference type="ARBA" id="ARBA00022692"/>
    </source>
</evidence>
<feature type="transmembrane region" description="Helical" evidence="7">
    <location>
        <begin position="65"/>
        <end position="91"/>
    </location>
</feature>
<name>A0A1M5G3G2_9BACT</name>
<proteinExistence type="inferred from homology"/>
<dbReference type="OrthoDB" id="9811718at2"/>
<sequence>MNIAIILLILLAGSLVTYFSGNRFASKVAMLFAIAAAAFSISLLLEYQSTGATSYSIEWISKPNIAFSLKVDGLSLVMLLLNSLLLPIIMLTSISHTVKSERILYSLVLFMSFAMTGVFLSSNALVYYVFWEMSLIPIYFIVVLWGNGERAKRRRSAMTFFIYTFAGSLFMLAAIIYMYVKVGSLELHDIYNANLSHTEQIWIFLAFFLAYAIKIPVFPFHTWQASVYQKAPIMGTLLLGALMSKMGLYSVIRWQLPVTPYAAHELRSLVLILSIIGVLYGAIIALRQDNLKRFFAYASLSHVGFIAAGVYALTYDGLQGAVILILAHGFGIIGLFFSAEVIHRRLKTPLISKMGGIKSSAPKFTIAFFFMILASIAIPLTFNFVGEFTIMYGVYQVHLGYLLPLGASMFLGAFFMLRMYQYVMLGDKINRSFPDLTINETLVFVLSAVVLIFFGIYSKPIVDIISPSLQELMTYINR</sequence>
<feature type="transmembrane region" description="Helical" evidence="7">
    <location>
        <begin position="268"/>
        <end position="287"/>
    </location>
</feature>
<feature type="transmembrane region" description="Helical" evidence="7">
    <location>
        <begin position="160"/>
        <end position="180"/>
    </location>
</feature>
<protein>
    <submittedName>
        <fullName evidence="9">NADH dehydrogenase subunit M</fullName>
    </submittedName>
</protein>
<feature type="transmembrane region" description="Helical" evidence="7">
    <location>
        <begin position="233"/>
        <end position="256"/>
    </location>
</feature>
<feature type="transmembrane region" description="Helical" evidence="7">
    <location>
        <begin position="200"/>
        <end position="221"/>
    </location>
</feature>
<evidence type="ECO:0000313" key="9">
    <source>
        <dbReference type="EMBL" id="SHF98194.1"/>
    </source>
</evidence>
<evidence type="ECO:0000259" key="8">
    <source>
        <dbReference type="Pfam" id="PF00361"/>
    </source>
</evidence>
<feature type="transmembrane region" description="Helical" evidence="7">
    <location>
        <begin position="438"/>
        <end position="457"/>
    </location>
</feature>
<accession>A0A1M5G3G2</accession>
<feature type="domain" description="NADH:quinone oxidoreductase/Mrp antiporter transmembrane" evidence="8">
    <location>
        <begin position="122"/>
        <end position="405"/>
    </location>
</feature>
<dbReference type="InterPro" id="IPR003918">
    <property type="entry name" value="NADH_UbQ_OxRdtase"/>
</dbReference>
<dbReference type="GO" id="GO:0012505">
    <property type="term" value="C:endomembrane system"/>
    <property type="evidence" value="ECO:0007669"/>
    <property type="project" value="UniProtKB-SubCell"/>
</dbReference>
<dbReference type="InterPro" id="IPR001750">
    <property type="entry name" value="ND/Mrp_TM"/>
</dbReference>
<keyword evidence="4 7" id="KW-1133">Transmembrane helix</keyword>
<dbReference type="GO" id="GO:0048039">
    <property type="term" value="F:ubiquinone binding"/>
    <property type="evidence" value="ECO:0007669"/>
    <property type="project" value="TreeGrafter"/>
</dbReference>
<feature type="transmembrane region" description="Helical" evidence="7">
    <location>
        <begin position="364"/>
        <end position="386"/>
    </location>
</feature>